<evidence type="ECO:0000256" key="4">
    <source>
        <dbReference type="SAM" id="MobiDB-lite"/>
    </source>
</evidence>
<accession>A0A9K3M1B8</accession>
<dbReference type="SMART" id="SM00028">
    <property type="entry name" value="TPR"/>
    <property type="match status" value="8"/>
</dbReference>
<keyword evidence="1" id="KW-0677">Repeat</keyword>
<organism evidence="5 6">
    <name type="scientific">Nitzschia inconspicua</name>
    <dbReference type="NCBI Taxonomy" id="303405"/>
    <lineage>
        <taxon>Eukaryota</taxon>
        <taxon>Sar</taxon>
        <taxon>Stramenopiles</taxon>
        <taxon>Ochrophyta</taxon>
        <taxon>Bacillariophyta</taxon>
        <taxon>Bacillariophyceae</taxon>
        <taxon>Bacillariophycidae</taxon>
        <taxon>Bacillariales</taxon>
        <taxon>Bacillariaceae</taxon>
        <taxon>Nitzschia</taxon>
    </lineage>
</organism>
<proteinExistence type="predicted"/>
<evidence type="ECO:0000256" key="1">
    <source>
        <dbReference type="ARBA" id="ARBA00022737"/>
    </source>
</evidence>
<reference evidence="5" key="2">
    <citation type="submission" date="2021-04" db="EMBL/GenBank/DDBJ databases">
        <authorList>
            <person name="Podell S."/>
        </authorList>
    </citation>
    <scope>NUCLEOTIDE SEQUENCE</scope>
    <source>
        <strain evidence="5">Hildebrandi</strain>
    </source>
</reference>
<dbReference type="InterPro" id="IPR019734">
    <property type="entry name" value="TPR_rpt"/>
</dbReference>
<feature type="compositionally biased region" description="Polar residues" evidence="4">
    <location>
        <begin position="1"/>
        <end position="15"/>
    </location>
</feature>
<feature type="region of interest" description="Disordered" evidence="4">
    <location>
        <begin position="1"/>
        <end position="33"/>
    </location>
</feature>
<dbReference type="EMBL" id="JAGRRH010000003">
    <property type="protein sequence ID" value="KAG7371934.1"/>
    <property type="molecule type" value="Genomic_DNA"/>
</dbReference>
<protein>
    <submittedName>
        <fullName evidence="5">Expressed tetratricopeptide repeat protein</fullName>
    </submittedName>
</protein>
<feature type="compositionally biased region" description="Polar residues" evidence="4">
    <location>
        <begin position="24"/>
        <end position="33"/>
    </location>
</feature>
<evidence type="ECO:0000313" key="6">
    <source>
        <dbReference type="Proteomes" id="UP000693970"/>
    </source>
</evidence>
<keyword evidence="2 3" id="KW-0802">TPR repeat</keyword>
<comment type="caution">
    <text evidence="5">The sequence shown here is derived from an EMBL/GenBank/DDBJ whole genome shotgun (WGS) entry which is preliminary data.</text>
</comment>
<dbReference type="PANTHER" id="PTHR45641:SF19">
    <property type="entry name" value="NEPHROCYSTIN-3"/>
    <property type="match status" value="1"/>
</dbReference>
<evidence type="ECO:0000313" key="5">
    <source>
        <dbReference type="EMBL" id="KAG7371934.1"/>
    </source>
</evidence>
<reference evidence="5" key="1">
    <citation type="journal article" date="2021" name="Sci. Rep.">
        <title>Diploid genomic architecture of Nitzschia inconspicua, an elite biomass production diatom.</title>
        <authorList>
            <person name="Oliver A."/>
            <person name="Podell S."/>
            <person name="Pinowska A."/>
            <person name="Traller J.C."/>
            <person name="Smith S.R."/>
            <person name="McClure R."/>
            <person name="Beliaev A."/>
            <person name="Bohutskyi P."/>
            <person name="Hill E.A."/>
            <person name="Rabines A."/>
            <person name="Zheng H."/>
            <person name="Allen L.Z."/>
            <person name="Kuo A."/>
            <person name="Grigoriev I.V."/>
            <person name="Allen A.E."/>
            <person name="Hazlebeck D."/>
            <person name="Allen E.E."/>
        </authorList>
    </citation>
    <scope>NUCLEOTIDE SEQUENCE</scope>
    <source>
        <strain evidence="5">Hildebrandi</strain>
    </source>
</reference>
<sequence>MMPSSVHTPASSLGRNSDERMSAPANQLSGDRQNTSMMLLSMGSDYLSQGKHDEAMSAFHAAYQTLSASPTDTVTPFGPPSFATPSVNTPLVVANVEPTRGQRKRHSTLARNDFASHRPLPQSMTNPTWSAFSSTNDISVHTTDIILEDDDNDVFVDEDDALSTVDDDNDTFYFSRQQYSFSDTPLVDTYHEDECDVGPRPFRAAFVPDDDLTDVDVLQLIICYNQSLVHHAKKECSQAFQLYQFITGTIRAILSVSSNSSFSPQTMVTLARLAMRAHNNMGQLEYAERSEEQARVQFETALGYARNVPDNTASNQLEIATVLSNWCRVQWMLGRVDETVYHALEEILRIRFNFLGWDHIDVASAHFNLGMAEYSRSCNEKALAHFMQYLQVSSHRLKSKKTVELDPIPGLIFVLLIKNDDKDDKMSQDLVWGLRTLQDKRQDLGPKNPEVASVLNFIGTLLFHQRELDHALLFFQEELRLEEQFVGVEEDVSVSVTCNNIGRILQELGRYPQAIYYYQRSLRHRYGDEFFGPTASCKGKTQSCNCGSNKDCCMADCVDEDDSVLSGEDKKIPSATMNLYSTVWYNLGLIHDKMGTFAEAIRAFRMSLKLRRAMLGRDHSDVACLLYNIGVLQMEQQLLNEATASFREALRIRRVAATGQLNDRHVVKTLQKLASLHKSKGNIKGALDACDHVMQVLKVSVDIEWSSRNKSMGMTLREIAELHHAQGNLGLALDRAVDSYSVLRAGHVGSSFTEDVSQDQASFLEQETVTLLLIGSLQHEGCAAEEARATFAEAARLLRSSLHASLQDATSHLNAATLFPLLEVSTLLATRHCAPEA</sequence>
<dbReference type="OrthoDB" id="626167at2759"/>
<dbReference type="AlphaFoldDB" id="A0A9K3M1B8"/>
<dbReference type="Proteomes" id="UP000693970">
    <property type="component" value="Unassembled WGS sequence"/>
</dbReference>
<evidence type="ECO:0000256" key="2">
    <source>
        <dbReference type="ARBA" id="ARBA00022803"/>
    </source>
</evidence>
<name>A0A9K3M1B8_9STRA</name>
<dbReference type="Pfam" id="PF13176">
    <property type="entry name" value="TPR_7"/>
    <property type="match status" value="1"/>
</dbReference>
<gene>
    <name evidence="5" type="ORF">IV203_018076</name>
</gene>
<dbReference type="PROSITE" id="PS50005">
    <property type="entry name" value="TPR"/>
    <property type="match status" value="2"/>
</dbReference>
<dbReference type="PANTHER" id="PTHR45641">
    <property type="entry name" value="TETRATRICOPEPTIDE REPEAT PROTEIN (AFU_ORTHOLOGUE AFUA_6G03870)"/>
    <property type="match status" value="1"/>
</dbReference>
<feature type="repeat" description="TPR" evidence="3">
    <location>
        <begin position="452"/>
        <end position="485"/>
    </location>
</feature>
<keyword evidence="6" id="KW-1185">Reference proteome</keyword>
<feature type="repeat" description="TPR" evidence="3">
    <location>
        <begin position="581"/>
        <end position="614"/>
    </location>
</feature>
<evidence type="ECO:0000256" key="3">
    <source>
        <dbReference type="PROSITE-ProRule" id="PRU00339"/>
    </source>
</evidence>
<dbReference type="Pfam" id="PF13424">
    <property type="entry name" value="TPR_12"/>
    <property type="match status" value="1"/>
</dbReference>